<protein>
    <recommendedName>
        <fullName evidence="3">Exportin-5</fullName>
    </recommendedName>
</protein>
<dbReference type="InterPro" id="IPR016024">
    <property type="entry name" value="ARM-type_fold"/>
</dbReference>
<proteinExistence type="predicted"/>
<dbReference type="Proteomes" id="UP000887575">
    <property type="component" value="Unassembled WGS sequence"/>
</dbReference>
<evidence type="ECO:0000313" key="2">
    <source>
        <dbReference type="WBParaSite" id="MBELARI_LOCUS18946"/>
    </source>
</evidence>
<dbReference type="AlphaFoldDB" id="A0AAF3EXK7"/>
<dbReference type="WBParaSite" id="MBELARI_LOCUS18946">
    <property type="protein sequence ID" value="MBELARI_LOCUS18946"/>
    <property type="gene ID" value="MBELARI_LOCUS18946"/>
</dbReference>
<evidence type="ECO:0008006" key="3">
    <source>
        <dbReference type="Google" id="ProtNLM"/>
    </source>
</evidence>
<sequence length="1103" mass="127769">MREETNADNEVEFGVERIVDLCERIYGQETTQEDRQEAITALQEFISNPIGDLFDIASELFSHRLELQMIAWNLINYQLKEKWREMKPNRQKNVIETFSAFIRSPKALNGFICCEKAATACQSLIEQTFPSEWNRWTQAFDDVIAKKEQSTALALVMSILTRLLTEDSVVAMKAVKEKPTRNKLLHENLTKYAQTLMPRLSDFLPDRESLGDSNSNQLAVSHFVLGFFEALAERQIEMILNGNLSLLVCRIAQFVGSPITHDALNVMCILGKKRKGFEIMISEGILCQQLIQRIERLKEKISTNPHPFLKEYEFLKASMQLLITIGYTVAEVFDERSPALKWLIDTGFSLIHSPSLKLRVGSMEILGALLSGKGGKNSPDFLQKITDLAENVPILMEKELWPSFEPPTLTTSFSREDYTDDAEAIAEMNRCKMHFFSFIEAGCRWDLGRMVASAKRYFIDRLADEELIETEAENWGKYMKSILKSVQEKGKDRGIGGHVRIEDLEKLIGDWPALILRRQREFIKSSKWIHINGILSIVHSLLPIIVRNEGTLFEYLQMIREILVIEFEVEWGEIREKQFETKRHTLSGLLGCLESHGHLFAKNERFIEEIISIRESVTDRLTAMQEAVLSQLLAHLVNYPLSFHEKRLLLEKSLEVPKKFEQKTNLDDLVSFLGFDQYVEAPTGDEFAENRRTIRASLQALDGVLKVVKGGEERFEESFFEIASPLIVSLGQLSRLLLEYSYSDASKWENCFYDEDCFSQTPEIVSSLLGIPIDDVDEKYQEKIVDEKKTWPSINKKFYSDLHESILCTMVSAIRRFPQCLPLISPSLRAICWEKLHVFRLRIWIKRVWKEIAAQRAQHCRSASSDFWELFALITDSCLQVQIRESIELRSFDFEAADPILKEREYIQLIKEAIPVWRLFLLNQKGTDFHDLKLENDGFEVEKSLPFLLFSLHIQESQTVLKIAQMLRILLPIISKNSMLSKIKAQTTTSLLFLSLAQHYKEPQICNLLFDFFANFVLILHHSNDSYVDEAWKAFLNKATAKHFVERIEVFSRNDRQNEKNRRQFVKETIMEMIGDETSEYLFEKYQQNHLIFNNSNAFSIWK</sequence>
<reference evidence="2" key="1">
    <citation type="submission" date="2024-02" db="UniProtKB">
        <authorList>
            <consortium name="WormBaseParasite"/>
        </authorList>
    </citation>
    <scope>IDENTIFICATION</scope>
</reference>
<organism evidence="1 2">
    <name type="scientific">Mesorhabditis belari</name>
    <dbReference type="NCBI Taxonomy" id="2138241"/>
    <lineage>
        <taxon>Eukaryota</taxon>
        <taxon>Metazoa</taxon>
        <taxon>Ecdysozoa</taxon>
        <taxon>Nematoda</taxon>
        <taxon>Chromadorea</taxon>
        <taxon>Rhabditida</taxon>
        <taxon>Rhabditina</taxon>
        <taxon>Rhabditomorpha</taxon>
        <taxon>Rhabditoidea</taxon>
        <taxon>Rhabditidae</taxon>
        <taxon>Mesorhabditinae</taxon>
        <taxon>Mesorhabditis</taxon>
    </lineage>
</organism>
<keyword evidence="1" id="KW-1185">Reference proteome</keyword>
<accession>A0AAF3EXK7</accession>
<dbReference type="SUPFAM" id="SSF48371">
    <property type="entry name" value="ARM repeat"/>
    <property type="match status" value="1"/>
</dbReference>
<evidence type="ECO:0000313" key="1">
    <source>
        <dbReference type="Proteomes" id="UP000887575"/>
    </source>
</evidence>
<name>A0AAF3EXK7_9BILA</name>